<keyword evidence="7" id="KW-1185">Reference proteome</keyword>
<dbReference type="InterPro" id="IPR000847">
    <property type="entry name" value="LysR_HTH_N"/>
</dbReference>
<dbReference type="Gene3D" id="3.40.190.290">
    <property type="match status" value="1"/>
</dbReference>
<dbReference type="EMBL" id="CP060790">
    <property type="protein sequence ID" value="QNP58498.1"/>
    <property type="molecule type" value="Genomic_DNA"/>
</dbReference>
<dbReference type="PROSITE" id="PS50931">
    <property type="entry name" value="HTH_LYSR"/>
    <property type="match status" value="1"/>
</dbReference>
<keyword evidence="4" id="KW-0804">Transcription</keyword>
<sequence length="315" mass="34433">MHEQYDTIAWARRLKVRHLESFLILHDAGTLTEAARRMHMTQSAMSHWLSELEALAGVPLATRGKRVQLTPAGEAMRRLAVRVLGDIARTHVELGSIAQGLAARLHIGSVWAGVAHLVPQSIADFQRQHPNVSIRMTEAAFNVLLDGLEKRDLDLVVGSIDARAYGPHLRQEVLFEDNICAVVGTHHALAGSGPLHLSALIRYPWVMPPRDTLMRTQLDAALLEHGGSGILPRVETPTITTLQTVLQATDYVGVCSEAMARHLQALGLLRIVPLTRTIPFGPVGVAWRRDGDHGIAQAFIDTLRRQARGLAPASG</sequence>
<dbReference type="RefSeq" id="WP_187735485.1">
    <property type="nucleotide sequence ID" value="NZ_CP060790.1"/>
</dbReference>
<dbReference type="PANTHER" id="PTHR30419">
    <property type="entry name" value="HTH-TYPE TRANSCRIPTIONAL REGULATOR YBHD"/>
    <property type="match status" value="1"/>
</dbReference>
<dbReference type="Pfam" id="PF03466">
    <property type="entry name" value="LysR_substrate"/>
    <property type="match status" value="1"/>
</dbReference>
<evidence type="ECO:0000256" key="2">
    <source>
        <dbReference type="ARBA" id="ARBA00023015"/>
    </source>
</evidence>
<dbReference type="Pfam" id="PF00126">
    <property type="entry name" value="HTH_1"/>
    <property type="match status" value="1"/>
</dbReference>
<dbReference type="SUPFAM" id="SSF53850">
    <property type="entry name" value="Periplasmic binding protein-like II"/>
    <property type="match status" value="1"/>
</dbReference>
<dbReference type="GO" id="GO:0003677">
    <property type="term" value="F:DNA binding"/>
    <property type="evidence" value="ECO:0007669"/>
    <property type="project" value="UniProtKB-KW"/>
</dbReference>
<dbReference type="InterPro" id="IPR050950">
    <property type="entry name" value="HTH-type_LysR_regulators"/>
</dbReference>
<evidence type="ECO:0000259" key="5">
    <source>
        <dbReference type="PROSITE" id="PS50931"/>
    </source>
</evidence>
<dbReference type="Proteomes" id="UP000516057">
    <property type="component" value="Chromosome"/>
</dbReference>
<accession>A0A7H0HD82</accession>
<dbReference type="GO" id="GO:0003700">
    <property type="term" value="F:DNA-binding transcription factor activity"/>
    <property type="evidence" value="ECO:0007669"/>
    <property type="project" value="InterPro"/>
</dbReference>
<proteinExistence type="inferred from homology"/>
<feature type="domain" description="HTH lysR-type" evidence="5">
    <location>
        <begin position="14"/>
        <end position="70"/>
    </location>
</feature>
<dbReference type="GO" id="GO:0005829">
    <property type="term" value="C:cytosol"/>
    <property type="evidence" value="ECO:0007669"/>
    <property type="project" value="TreeGrafter"/>
</dbReference>
<keyword evidence="2" id="KW-0805">Transcription regulation</keyword>
<dbReference type="InterPro" id="IPR005119">
    <property type="entry name" value="LysR_subst-bd"/>
</dbReference>
<dbReference type="PRINTS" id="PR00039">
    <property type="entry name" value="HTHLYSR"/>
</dbReference>
<evidence type="ECO:0000256" key="4">
    <source>
        <dbReference type="ARBA" id="ARBA00023163"/>
    </source>
</evidence>
<dbReference type="Gene3D" id="1.10.10.10">
    <property type="entry name" value="Winged helix-like DNA-binding domain superfamily/Winged helix DNA-binding domain"/>
    <property type="match status" value="1"/>
</dbReference>
<evidence type="ECO:0000256" key="3">
    <source>
        <dbReference type="ARBA" id="ARBA00023125"/>
    </source>
</evidence>
<keyword evidence="3" id="KW-0238">DNA-binding</keyword>
<dbReference type="InterPro" id="IPR036390">
    <property type="entry name" value="WH_DNA-bd_sf"/>
</dbReference>
<dbReference type="PANTHER" id="PTHR30419:SF8">
    <property type="entry name" value="NITROGEN ASSIMILATION TRANSCRIPTIONAL ACTIVATOR-RELATED"/>
    <property type="match status" value="1"/>
</dbReference>
<dbReference type="InterPro" id="IPR036388">
    <property type="entry name" value="WH-like_DNA-bd_sf"/>
</dbReference>
<evidence type="ECO:0000313" key="7">
    <source>
        <dbReference type="Proteomes" id="UP000516057"/>
    </source>
</evidence>
<reference evidence="6 7" key="1">
    <citation type="submission" date="2020-08" db="EMBL/GenBank/DDBJ databases">
        <title>Genome sequence of Acidovorax monticola KACC 19171T.</title>
        <authorList>
            <person name="Hyun D.-W."/>
            <person name="Bae J.-W."/>
        </authorList>
    </citation>
    <scope>NUCLEOTIDE SEQUENCE [LARGE SCALE GENOMIC DNA]</scope>
    <source>
        <strain evidence="6 7">KACC 19171</strain>
    </source>
</reference>
<dbReference type="AlphaFoldDB" id="A0A7H0HD82"/>
<name>A0A7H0HD82_9BURK</name>
<organism evidence="6 7">
    <name type="scientific">Paenacidovorax monticola</name>
    <dbReference type="NCBI Taxonomy" id="1926868"/>
    <lineage>
        <taxon>Bacteria</taxon>
        <taxon>Pseudomonadati</taxon>
        <taxon>Pseudomonadota</taxon>
        <taxon>Betaproteobacteria</taxon>
        <taxon>Burkholderiales</taxon>
        <taxon>Comamonadaceae</taxon>
        <taxon>Paenacidovorax</taxon>
    </lineage>
</organism>
<evidence type="ECO:0000256" key="1">
    <source>
        <dbReference type="ARBA" id="ARBA00009437"/>
    </source>
</evidence>
<gene>
    <name evidence="6" type="ORF">H9L24_15960</name>
</gene>
<evidence type="ECO:0000313" key="6">
    <source>
        <dbReference type="EMBL" id="QNP58498.1"/>
    </source>
</evidence>
<dbReference type="SUPFAM" id="SSF46785">
    <property type="entry name" value="Winged helix' DNA-binding domain"/>
    <property type="match status" value="1"/>
</dbReference>
<dbReference type="KEGG" id="amon:H9L24_15960"/>
<protein>
    <submittedName>
        <fullName evidence="6">LysR family transcriptional regulator</fullName>
    </submittedName>
</protein>
<comment type="similarity">
    <text evidence="1">Belongs to the LysR transcriptional regulatory family.</text>
</comment>